<dbReference type="Pfam" id="PF02452">
    <property type="entry name" value="PemK_toxin"/>
    <property type="match status" value="1"/>
</dbReference>
<keyword evidence="3" id="KW-1185">Reference proteome</keyword>
<protein>
    <submittedName>
        <fullName evidence="2">Putative toxin-antitoxin system, toxin component, PemK family</fullName>
    </submittedName>
</protein>
<gene>
    <name evidence="2" type="ORF">CPIN18021_0241</name>
</gene>
<sequence length="204" mass="23456">MTVTNFRKKYGFSREELSSVIGLSDSFLEKIGSQDISKLSTKTTVLFNLLEENIKLKNKIKELEAKEKDINDSFDSWNEVKKEVNKREGGYTVKPKNIYWVNLGLNVGDEEFGKGKKFLRPVLAIKQVTKNLFIGMPLTTTIREDNELFHTITYTNNKQEKSSSVIIFQIKAFSIKRIVNRAGKIDNESFKIITDKLIKIVTPR</sequence>
<keyword evidence="1" id="KW-0175">Coiled coil</keyword>
<organism evidence="2 3">
    <name type="scientific">Campylobacter pinnipediorum subsp. caledonicus</name>
    <dbReference type="NCBI Taxonomy" id="1874362"/>
    <lineage>
        <taxon>Bacteria</taxon>
        <taxon>Pseudomonadati</taxon>
        <taxon>Campylobacterota</taxon>
        <taxon>Epsilonproteobacteria</taxon>
        <taxon>Campylobacterales</taxon>
        <taxon>Campylobacteraceae</taxon>
        <taxon>Campylobacter</taxon>
    </lineage>
</organism>
<dbReference type="GO" id="GO:0003677">
    <property type="term" value="F:DNA binding"/>
    <property type="evidence" value="ECO:0007669"/>
    <property type="project" value="InterPro"/>
</dbReference>
<dbReference type="SUPFAM" id="SSF50118">
    <property type="entry name" value="Cell growth inhibitor/plasmid maintenance toxic component"/>
    <property type="match status" value="1"/>
</dbReference>
<name>A0A1S6U5P1_9BACT</name>
<dbReference type="AlphaFoldDB" id="A0A1S6U5P1"/>
<accession>A0A1S6U5P1</accession>
<dbReference type="EMBL" id="CP017258">
    <property type="protein sequence ID" value="AQW87088.1"/>
    <property type="molecule type" value="Genomic_DNA"/>
</dbReference>
<proteinExistence type="predicted"/>
<evidence type="ECO:0000313" key="3">
    <source>
        <dbReference type="Proteomes" id="UP000190868"/>
    </source>
</evidence>
<dbReference type="InterPro" id="IPR003477">
    <property type="entry name" value="PemK-like"/>
</dbReference>
<dbReference type="RefSeq" id="WP_078424210.1">
    <property type="nucleotide sequence ID" value="NZ_CP017258.1"/>
</dbReference>
<dbReference type="Proteomes" id="UP000190868">
    <property type="component" value="Chromosome"/>
</dbReference>
<evidence type="ECO:0000256" key="1">
    <source>
        <dbReference type="SAM" id="Coils"/>
    </source>
</evidence>
<reference evidence="3" key="1">
    <citation type="submission" date="2016-09" db="EMBL/GenBank/DDBJ databases">
        <title>Comparative genomics of the Campylobacter concisus group.</title>
        <authorList>
            <person name="Miller W.G."/>
            <person name="Yee E."/>
            <person name="Chapman M.H."/>
            <person name="Huynh S."/>
            <person name="Bono J.L."/>
            <person name="On S.L.W."/>
            <person name="StLeger J."/>
            <person name="Foster G."/>
            <person name="Parker C.T."/>
        </authorList>
    </citation>
    <scope>NUCLEOTIDE SEQUENCE [LARGE SCALE GENOMIC DNA]</scope>
    <source>
        <strain evidence="3">RM18021</strain>
    </source>
</reference>
<dbReference type="InterPro" id="IPR011067">
    <property type="entry name" value="Plasmid_toxin/cell-grow_inhib"/>
</dbReference>
<evidence type="ECO:0000313" key="2">
    <source>
        <dbReference type="EMBL" id="AQW87088.1"/>
    </source>
</evidence>
<feature type="coiled-coil region" evidence="1">
    <location>
        <begin position="46"/>
        <end position="73"/>
    </location>
</feature>
<dbReference type="Gene3D" id="2.30.30.110">
    <property type="match status" value="1"/>
</dbReference>